<comment type="subcellular location">
    <subcellularLocation>
        <location evidence="1">Cytoplasm</location>
    </subcellularLocation>
</comment>
<gene>
    <name evidence="5" type="ORF">HOLleu_33286</name>
</gene>
<comment type="caution">
    <text evidence="5">The sequence shown here is derived from an EMBL/GenBank/DDBJ whole genome shotgun (WGS) entry which is preliminary data.</text>
</comment>
<evidence type="ECO:0000313" key="6">
    <source>
        <dbReference type="Proteomes" id="UP001152320"/>
    </source>
</evidence>
<dbReference type="PRINTS" id="PR00081">
    <property type="entry name" value="GDHRDH"/>
</dbReference>
<dbReference type="GO" id="GO:0004757">
    <property type="term" value="F:sepiapterin reductase (NADP+) activity"/>
    <property type="evidence" value="ECO:0007669"/>
    <property type="project" value="TreeGrafter"/>
</dbReference>
<dbReference type="PANTHER" id="PTHR44085">
    <property type="entry name" value="SEPIAPTERIN REDUCTASE"/>
    <property type="match status" value="1"/>
</dbReference>
<dbReference type="EMBL" id="JAIZAY010000017">
    <property type="protein sequence ID" value="KAJ8025665.1"/>
    <property type="molecule type" value="Genomic_DNA"/>
</dbReference>
<proteinExistence type="predicted"/>
<dbReference type="AlphaFoldDB" id="A0A9Q0YQI8"/>
<name>A0A9Q0YQI8_HOLLE</name>
<dbReference type="OrthoDB" id="153074at2759"/>
<accession>A0A9Q0YQI8</accession>
<reference evidence="5" key="1">
    <citation type="submission" date="2021-10" db="EMBL/GenBank/DDBJ databases">
        <title>Tropical sea cucumber genome reveals ecological adaptation and Cuvierian tubules defense mechanism.</title>
        <authorList>
            <person name="Chen T."/>
        </authorList>
    </citation>
    <scope>NUCLEOTIDE SEQUENCE</scope>
    <source>
        <strain evidence="5">Nanhai2018</strain>
        <tissue evidence="5">Muscle</tissue>
    </source>
</reference>
<evidence type="ECO:0000313" key="5">
    <source>
        <dbReference type="EMBL" id="KAJ8025665.1"/>
    </source>
</evidence>
<dbReference type="Pfam" id="PF00106">
    <property type="entry name" value="adh_short"/>
    <property type="match status" value="1"/>
</dbReference>
<dbReference type="InterPro" id="IPR051721">
    <property type="entry name" value="Biopterin_syn/organic_redct"/>
</dbReference>
<dbReference type="GO" id="GO:0005737">
    <property type="term" value="C:cytoplasm"/>
    <property type="evidence" value="ECO:0007669"/>
    <property type="project" value="UniProtKB-SubCell"/>
</dbReference>
<sequence>MADNANSFFAKPAVAIVTGASKGIGRAIAIEFAKRFTEGLLLVLTGRSDKDLQETVSLIQADSSSPSKLTVRCVVGDLQNQSTIQKLFGNLFEDINPSKYDHAILINNAGSTGDISKYVRNFGLNDLPELQDFFFLNVNCPLLLVSKFLSVFSVQESASSEKRPSRLTIVQITSLAAVIPIKSWSIYCTGKASRDALHRIIAAEEPSARVLSYGPGPVMTDMLRHGRDFSGDPDTANNLSELYKRAVQPQKTASVLCNFLEEDKYESGAHVEFGDITGAPR</sequence>
<protein>
    <submittedName>
        <fullName evidence="5">Sepiapterin reductase</fullName>
    </submittedName>
</protein>
<dbReference type="Proteomes" id="UP001152320">
    <property type="component" value="Chromosome 17"/>
</dbReference>
<keyword evidence="2" id="KW-0963">Cytoplasm</keyword>
<organism evidence="5 6">
    <name type="scientific">Holothuria leucospilota</name>
    <name type="common">Black long sea cucumber</name>
    <name type="synonym">Mertensiothuria leucospilota</name>
    <dbReference type="NCBI Taxonomy" id="206669"/>
    <lineage>
        <taxon>Eukaryota</taxon>
        <taxon>Metazoa</taxon>
        <taxon>Echinodermata</taxon>
        <taxon>Eleutherozoa</taxon>
        <taxon>Echinozoa</taxon>
        <taxon>Holothuroidea</taxon>
        <taxon>Aspidochirotacea</taxon>
        <taxon>Aspidochirotida</taxon>
        <taxon>Holothuriidae</taxon>
        <taxon>Holothuria</taxon>
    </lineage>
</organism>
<evidence type="ECO:0000256" key="1">
    <source>
        <dbReference type="ARBA" id="ARBA00004496"/>
    </source>
</evidence>
<keyword evidence="6" id="KW-1185">Reference proteome</keyword>
<dbReference type="PANTHER" id="PTHR44085:SF2">
    <property type="entry name" value="SEPIAPTERIN REDUCTASE"/>
    <property type="match status" value="1"/>
</dbReference>
<dbReference type="InterPro" id="IPR002347">
    <property type="entry name" value="SDR_fam"/>
</dbReference>
<evidence type="ECO:0000256" key="4">
    <source>
        <dbReference type="ARBA" id="ARBA00023002"/>
    </source>
</evidence>
<keyword evidence="3" id="KW-0521">NADP</keyword>
<dbReference type="GO" id="GO:0006729">
    <property type="term" value="P:tetrahydrobiopterin biosynthetic process"/>
    <property type="evidence" value="ECO:0007669"/>
    <property type="project" value="TreeGrafter"/>
</dbReference>
<keyword evidence="4" id="KW-0560">Oxidoreductase</keyword>
<dbReference type="SUPFAM" id="SSF51735">
    <property type="entry name" value="NAD(P)-binding Rossmann-fold domains"/>
    <property type="match status" value="1"/>
</dbReference>
<evidence type="ECO:0000256" key="3">
    <source>
        <dbReference type="ARBA" id="ARBA00022857"/>
    </source>
</evidence>
<evidence type="ECO:0000256" key="2">
    <source>
        <dbReference type="ARBA" id="ARBA00022490"/>
    </source>
</evidence>
<dbReference type="InterPro" id="IPR036291">
    <property type="entry name" value="NAD(P)-bd_dom_sf"/>
</dbReference>
<dbReference type="Gene3D" id="3.40.50.720">
    <property type="entry name" value="NAD(P)-binding Rossmann-like Domain"/>
    <property type="match status" value="1"/>
</dbReference>